<dbReference type="GO" id="GO:0009424">
    <property type="term" value="C:bacterial-type flagellum hook"/>
    <property type="evidence" value="ECO:0007669"/>
    <property type="project" value="UniProtKB-UniRule"/>
</dbReference>
<dbReference type="EMBL" id="WNKX01000011">
    <property type="protein sequence ID" value="MTW12016.1"/>
    <property type="molecule type" value="Genomic_DNA"/>
</dbReference>
<dbReference type="OrthoDB" id="9802553at2"/>
<evidence type="ECO:0000256" key="5">
    <source>
        <dbReference type="ARBA" id="ARBA00022525"/>
    </source>
</evidence>
<keyword evidence="5 7" id="KW-0964">Secreted</keyword>
<dbReference type="InterPro" id="IPR002371">
    <property type="entry name" value="FlgK"/>
</dbReference>
<dbReference type="SUPFAM" id="SSF64518">
    <property type="entry name" value="Phase 1 flagellin"/>
    <property type="match status" value="1"/>
</dbReference>
<organism evidence="10 11">
    <name type="scientific">Massilia eburnea</name>
    <dbReference type="NCBI Taxonomy" id="1776165"/>
    <lineage>
        <taxon>Bacteria</taxon>
        <taxon>Pseudomonadati</taxon>
        <taxon>Pseudomonadota</taxon>
        <taxon>Betaproteobacteria</taxon>
        <taxon>Burkholderiales</taxon>
        <taxon>Oxalobacteraceae</taxon>
        <taxon>Telluria group</taxon>
        <taxon>Massilia</taxon>
    </lineage>
</organism>
<evidence type="ECO:0000259" key="9">
    <source>
        <dbReference type="Pfam" id="PF22638"/>
    </source>
</evidence>
<gene>
    <name evidence="7 10" type="primary">flgK</name>
    <name evidence="10" type="ORF">GM658_15530</name>
</gene>
<dbReference type="PANTHER" id="PTHR30033">
    <property type="entry name" value="FLAGELLAR HOOK-ASSOCIATED PROTEIN 1"/>
    <property type="match status" value="1"/>
</dbReference>
<keyword evidence="10" id="KW-0282">Flagellum</keyword>
<comment type="similarity">
    <text evidence="3 7">Belongs to the flagella basal body rod proteins family.</text>
</comment>
<dbReference type="GO" id="GO:0005198">
    <property type="term" value="F:structural molecule activity"/>
    <property type="evidence" value="ECO:0007669"/>
    <property type="project" value="UniProtKB-UniRule"/>
</dbReference>
<dbReference type="Pfam" id="PF22638">
    <property type="entry name" value="FlgK_D1"/>
    <property type="match status" value="1"/>
</dbReference>
<dbReference type="AlphaFoldDB" id="A0A6L6QK36"/>
<dbReference type="InterPro" id="IPR010930">
    <property type="entry name" value="Flg_bb/hook_C_dom"/>
</dbReference>
<protein>
    <recommendedName>
        <fullName evidence="4 7">Flagellar hook-associated protein 1</fullName>
        <shortName evidence="7">HAP1</shortName>
    </recommendedName>
</protein>
<dbReference type="RefSeq" id="WP_155454964.1">
    <property type="nucleotide sequence ID" value="NZ_WNKX01000011.1"/>
</dbReference>
<comment type="caution">
    <text evidence="10">The sequence shown here is derived from an EMBL/GenBank/DDBJ whole genome shotgun (WGS) entry which is preliminary data.</text>
</comment>
<evidence type="ECO:0000256" key="4">
    <source>
        <dbReference type="ARBA" id="ARBA00016244"/>
    </source>
</evidence>
<dbReference type="InterPro" id="IPR053927">
    <property type="entry name" value="FlgK_helical"/>
</dbReference>
<feature type="domain" description="Flagellar basal-body/hook protein C-terminal" evidence="8">
    <location>
        <begin position="415"/>
        <end position="453"/>
    </location>
</feature>
<evidence type="ECO:0000256" key="2">
    <source>
        <dbReference type="ARBA" id="ARBA00004613"/>
    </source>
</evidence>
<keyword evidence="6 7" id="KW-0975">Bacterial flagellum</keyword>
<evidence type="ECO:0000256" key="3">
    <source>
        <dbReference type="ARBA" id="ARBA00009677"/>
    </source>
</evidence>
<reference evidence="10 11" key="1">
    <citation type="submission" date="2019-11" db="EMBL/GenBank/DDBJ databases">
        <title>Type strains purchased from KCTC, JCM and DSMZ.</title>
        <authorList>
            <person name="Lu H."/>
        </authorList>
    </citation>
    <scope>NUCLEOTIDE SEQUENCE [LARGE SCALE GENOMIC DNA]</scope>
    <source>
        <strain evidence="10 11">JCM 31587</strain>
    </source>
</reference>
<keyword evidence="10" id="KW-0966">Cell projection</keyword>
<dbReference type="PANTHER" id="PTHR30033:SF1">
    <property type="entry name" value="FLAGELLAR HOOK-ASSOCIATED PROTEIN 1"/>
    <property type="match status" value="1"/>
</dbReference>
<evidence type="ECO:0000256" key="1">
    <source>
        <dbReference type="ARBA" id="ARBA00004365"/>
    </source>
</evidence>
<dbReference type="GO" id="GO:0044780">
    <property type="term" value="P:bacterial-type flagellum assembly"/>
    <property type="evidence" value="ECO:0007669"/>
    <property type="project" value="InterPro"/>
</dbReference>
<keyword evidence="10" id="KW-0969">Cilium</keyword>
<evidence type="ECO:0000256" key="6">
    <source>
        <dbReference type="ARBA" id="ARBA00023143"/>
    </source>
</evidence>
<accession>A0A6L6QK36</accession>
<evidence type="ECO:0000256" key="7">
    <source>
        <dbReference type="RuleBase" id="RU362065"/>
    </source>
</evidence>
<proteinExistence type="inferred from homology"/>
<evidence type="ECO:0000313" key="11">
    <source>
        <dbReference type="Proteomes" id="UP000472320"/>
    </source>
</evidence>
<sequence length="455" mass="47991">MSIINNALSGSLAAQTAINTSSQNIANLQTKGYTRQGVLLSAVAPASGTKGAGFGVEVSQLLRFSDSYKSQQLWRANSELGSRTQSQPYFTQLERVMGDDKTSLSNGVDQFFRALNAAGVDPVSTPLRQQVLTSANAMAQSFNSIYNLTRQQQTSVDQQRDAMLPQLNTLTANIASLNQRITQAGSLGTNTSALIDERDRNIDSLANLVSVEVLEQPDGTRSVSLRSGQPLVAGNLAGTLDMNTATTPASLELKFAGTTFGLDDTKVGGQLGGLGDFEKNFLTPLQTSLTDMADQMATMVNTQLKAGFKPDGTAGVDLFSFNPTGAGGILNLTPGIQAADLAFSADGQPGDSGNLQQLIAIKGKPVTLASVGTVLLGDADTQLVGKLGIDSGQNQSLLDTATTIRQQSEDDWAATSSVNKDEEAINLVEYQNMYQANMKVIAVANTLFDATLALF</sequence>
<evidence type="ECO:0000313" key="10">
    <source>
        <dbReference type="EMBL" id="MTW12016.1"/>
    </source>
</evidence>
<dbReference type="Pfam" id="PF06429">
    <property type="entry name" value="Flg_bbr_C"/>
    <property type="match status" value="1"/>
</dbReference>
<dbReference type="GO" id="GO:0005576">
    <property type="term" value="C:extracellular region"/>
    <property type="evidence" value="ECO:0007669"/>
    <property type="project" value="UniProtKB-SubCell"/>
</dbReference>
<dbReference type="PRINTS" id="PR01005">
    <property type="entry name" value="FLGHOOKAP1"/>
</dbReference>
<dbReference type="NCBIfam" id="TIGR02492">
    <property type="entry name" value="flgK_ends"/>
    <property type="match status" value="1"/>
</dbReference>
<feature type="domain" description="Flagellar hook-associated protein FlgK helical" evidence="9">
    <location>
        <begin position="91"/>
        <end position="319"/>
    </location>
</feature>
<evidence type="ECO:0000259" key="8">
    <source>
        <dbReference type="Pfam" id="PF06429"/>
    </source>
</evidence>
<dbReference type="Proteomes" id="UP000472320">
    <property type="component" value="Unassembled WGS sequence"/>
</dbReference>
<comment type="subcellular location">
    <subcellularLocation>
        <location evidence="1 7">Bacterial flagellum</location>
    </subcellularLocation>
    <subcellularLocation>
        <location evidence="2 7">Secreted</location>
    </subcellularLocation>
</comment>
<name>A0A6L6QK36_9BURK</name>
<keyword evidence="11" id="KW-1185">Reference proteome</keyword>